<accession>A0A3S1DWJ7</accession>
<dbReference type="PANTHER" id="PTHR48098">
    <property type="entry name" value="ENTEROCHELIN ESTERASE-RELATED"/>
    <property type="match status" value="1"/>
</dbReference>
<organism evidence="2 3">
    <name type="scientific">Paenibacillus zeisoli</name>
    <dbReference type="NCBI Taxonomy" id="2496267"/>
    <lineage>
        <taxon>Bacteria</taxon>
        <taxon>Bacillati</taxon>
        <taxon>Bacillota</taxon>
        <taxon>Bacilli</taxon>
        <taxon>Bacillales</taxon>
        <taxon>Paenibacillaceae</taxon>
        <taxon>Paenibacillus</taxon>
    </lineage>
</organism>
<feature type="signal peptide" evidence="1">
    <location>
        <begin position="1"/>
        <end position="23"/>
    </location>
</feature>
<dbReference type="OrthoDB" id="9777383at2"/>
<sequence>MKMIKGLILALMIALLVEPLAVASAAKERSTSSTMKVNFYSNSLQKNMHLNVYLPPNYEAHSKYPVLYVLHSYKLNEDHWWNSLKITEKADELIASGKIEPLIIVAPMIDNSFGVNSAEQTGTVPESGKPEDEGVLYKGKYEDYVTKDVVHYIDTHFKTNKSRSSRYLGGTSMGGFAALHIGFSHPELYGKVGGHSPALFVGPMWDVLEKVIYPTEAARKLNDPILLAGTQKLNKQRIYLDMGDKDDFLGALKTLDQVLAKRQTKSYELHVNPGGKHDDAYWSSQMENYLLFYAGIDQD</sequence>
<evidence type="ECO:0000313" key="2">
    <source>
        <dbReference type="EMBL" id="RUT30542.1"/>
    </source>
</evidence>
<dbReference type="InterPro" id="IPR029058">
    <property type="entry name" value="AB_hydrolase_fold"/>
</dbReference>
<evidence type="ECO:0000313" key="3">
    <source>
        <dbReference type="Proteomes" id="UP000272464"/>
    </source>
</evidence>
<keyword evidence="3" id="KW-1185">Reference proteome</keyword>
<dbReference type="InterPro" id="IPR000801">
    <property type="entry name" value="Esterase-like"/>
</dbReference>
<keyword evidence="1" id="KW-0732">Signal</keyword>
<evidence type="ECO:0000256" key="1">
    <source>
        <dbReference type="SAM" id="SignalP"/>
    </source>
</evidence>
<gene>
    <name evidence="2" type="ORF">EJP77_11985</name>
</gene>
<protein>
    <submittedName>
        <fullName evidence="2">Esterase family protein</fullName>
    </submittedName>
</protein>
<comment type="caution">
    <text evidence="2">The sequence shown here is derived from an EMBL/GenBank/DDBJ whole genome shotgun (WGS) entry which is preliminary data.</text>
</comment>
<dbReference type="Proteomes" id="UP000272464">
    <property type="component" value="Unassembled WGS sequence"/>
</dbReference>
<dbReference type="PANTHER" id="PTHR48098:SF6">
    <property type="entry name" value="FERRI-BACILLIBACTIN ESTERASE BESA"/>
    <property type="match status" value="1"/>
</dbReference>
<feature type="chain" id="PRO_5038678004" evidence="1">
    <location>
        <begin position="24"/>
        <end position="299"/>
    </location>
</feature>
<proteinExistence type="predicted"/>
<dbReference type="InterPro" id="IPR050583">
    <property type="entry name" value="Mycobacterial_A85_antigen"/>
</dbReference>
<reference evidence="2 3" key="1">
    <citation type="submission" date="2018-12" db="EMBL/GenBank/DDBJ databases">
        <authorList>
            <person name="Sun L."/>
            <person name="Chen Z."/>
        </authorList>
    </citation>
    <scope>NUCLEOTIDE SEQUENCE [LARGE SCALE GENOMIC DNA]</scope>
    <source>
        <strain evidence="2 3">3-5-3</strain>
    </source>
</reference>
<dbReference type="AlphaFoldDB" id="A0A3S1DWJ7"/>
<dbReference type="Gene3D" id="3.40.50.1820">
    <property type="entry name" value="alpha/beta hydrolase"/>
    <property type="match status" value="1"/>
</dbReference>
<dbReference type="RefSeq" id="WP_127199474.1">
    <property type="nucleotide sequence ID" value="NZ_RZNX01000004.1"/>
</dbReference>
<name>A0A3S1DWJ7_9BACL</name>
<dbReference type="Pfam" id="PF00756">
    <property type="entry name" value="Esterase"/>
    <property type="match status" value="1"/>
</dbReference>
<dbReference type="EMBL" id="RZNX01000004">
    <property type="protein sequence ID" value="RUT30542.1"/>
    <property type="molecule type" value="Genomic_DNA"/>
</dbReference>
<dbReference type="SUPFAM" id="SSF53474">
    <property type="entry name" value="alpha/beta-Hydrolases"/>
    <property type="match status" value="1"/>
</dbReference>